<comment type="caution">
    <text evidence="1">The sequence shown here is derived from an EMBL/GenBank/DDBJ whole genome shotgun (WGS) entry which is preliminary data.</text>
</comment>
<dbReference type="EMBL" id="JACKWZ010000124">
    <property type="protein sequence ID" value="KAF9414812.1"/>
    <property type="molecule type" value="Genomic_DNA"/>
</dbReference>
<name>A0A835GH77_SPOEX</name>
<evidence type="ECO:0000313" key="1">
    <source>
        <dbReference type="EMBL" id="KAF9414812.1"/>
    </source>
</evidence>
<accession>A0A835GH77</accession>
<evidence type="ECO:0000313" key="2">
    <source>
        <dbReference type="Proteomes" id="UP000648187"/>
    </source>
</evidence>
<protein>
    <submittedName>
        <fullName evidence="1">Uncharacterized protein</fullName>
    </submittedName>
</protein>
<keyword evidence="2" id="KW-1185">Reference proteome</keyword>
<proteinExistence type="predicted"/>
<sequence>MVDIYTMIQRIKTDERHLKCDPTNHGSVLDPSISDYTESSVNLYNVQCAREQPGLARDRKRL</sequence>
<gene>
    <name evidence="1" type="ORF">HW555_007392</name>
</gene>
<reference evidence="1" key="1">
    <citation type="submission" date="2020-08" db="EMBL/GenBank/DDBJ databases">
        <title>Spodoptera exigua strain:BAW_Kor-Di-RS1 Genome sequencing and assembly.</title>
        <authorList>
            <person name="Kim J."/>
            <person name="Nam H.Y."/>
            <person name="Kwon M."/>
            <person name="Choi J.H."/>
            <person name="Cho S.R."/>
            <person name="Kim G.-H."/>
        </authorList>
    </citation>
    <scope>NUCLEOTIDE SEQUENCE</scope>
    <source>
        <strain evidence="1">BAW_Kor-Di-RS1</strain>
        <tissue evidence="1">Whole-body</tissue>
    </source>
</reference>
<dbReference type="AlphaFoldDB" id="A0A835GH77"/>
<organism evidence="1 2">
    <name type="scientific">Spodoptera exigua</name>
    <name type="common">Beet armyworm</name>
    <name type="synonym">Noctua fulgens</name>
    <dbReference type="NCBI Taxonomy" id="7107"/>
    <lineage>
        <taxon>Eukaryota</taxon>
        <taxon>Metazoa</taxon>
        <taxon>Ecdysozoa</taxon>
        <taxon>Arthropoda</taxon>
        <taxon>Hexapoda</taxon>
        <taxon>Insecta</taxon>
        <taxon>Pterygota</taxon>
        <taxon>Neoptera</taxon>
        <taxon>Endopterygota</taxon>
        <taxon>Lepidoptera</taxon>
        <taxon>Glossata</taxon>
        <taxon>Ditrysia</taxon>
        <taxon>Noctuoidea</taxon>
        <taxon>Noctuidae</taxon>
        <taxon>Amphipyrinae</taxon>
        <taxon>Spodoptera</taxon>
    </lineage>
</organism>
<dbReference type="Proteomes" id="UP000648187">
    <property type="component" value="Unassembled WGS sequence"/>
</dbReference>